<sequence>MAPTARRGRKTPCSACMASQAQDKRTYTSSGVEDSGSRFGLRTDDSQLPSFIGTQSLRDYEQSHTSMKHISTEGVSKLFQRMLIVLTAEPQVVLL</sequence>
<dbReference type="EMBL" id="KN833960">
    <property type="protein sequence ID" value="KIK14012.1"/>
    <property type="molecule type" value="Genomic_DNA"/>
</dbReference>
<gene>
    <name evidence="2" type="ORF">PISMIDRAFT_17579</name>
</gene>
<dbReference type="Proteomes" id="UP000054018">
    <property type="component" value="Unassembled WGS sequence"/>
</dbReference>
<evidence type="ECO:0000256" key="1">
    <source>
        <dbReference type="SAM" id="MobiDB-lite"/>
    </source>
</evidence>
<feature type="region of interest" description="Disordered" evidence="1">
    <location>
        <begin position="1"/>
        <end position="47"/>
    </location>
</feature>
<accession>A0A0C9YV38</accession>
<proteinExistence type="predicted"/>
<feature type="compositionally biased region" description="Polar residues" evidence="1">
    <location>
        <begin position="17"/>
        <end position="32"/>
    </location>
</feature>
<name>A0A0C9YV38_9AGAM</name>
<keyword evidence="3" id="KW-1185">Reference proteome</keyword>
<dbReference type="HOGENOM" id="CLU_184664_0_0_1"/>
<feature type="compositionally biased region" description="Basic residues" evidence="1">
    <location>
        <begin position="1"/>
        <end position="10"/>
    </location>
</feature>
<reference evidence="3" key="2">
    <citation type="submission" date="2015-01" db="EMBL/GenBank/DDBJ databases">
        <title>Evolutionary Origins and Diversification of the Mycorrhizal Mutualists.</title>
        <authorList>
            <consortium name="DOE Joint Genome Institute"/>
            <consortium name="Mycorrhizal Genomics Consortium"/>
            <person name="Kohler A."/>
            <person name="Kuo A."/>
            <person name="Nagy L.G."/>
            <person name="Floudas D."/>
            <person name="Copeland A."/>
            <person name="Barry K.W."/>
            <person name="Cichocki N."/>
            <person name="Veneault-Fourrey C."/>
            <person name="LaButti K."/>
            <person name="Lindquist E.A."/>
            <person name="Lipzen A."/>
            <person name="Lundell T."/>
            <person name="Morin E."/>
            <person name="Murat C."/>
            <person name="Riley R."/>
            <person name="Ohm R."/>
            <person name="Sun H."/>
            <person name="Tunlid A."/>
            <person name="Henrissat B."/>
            <person name="Grigoriev I.V."/>
            <person name="Hibbett D.S."/>
            <person name="Martin F."/>
        </authorList>
    </citation>
    <scope>NUCLEOTIDE SEQUENCE [LARGE SCALE GENOMIC DNA]</scope>
    <source>
        <strain evidence="3">441</strain>
    </source>
</reference>
<organism evidence="2 3">
    <name type="scientific">Pisolithus microcarpus 441</name>
    <dbReference type="NCBI Taxonomy" id="765257"/>
    <lineage>
        <taxon>Eukaryota</taxon>
        <taxon>Fungi</taxon>
        <taxon>Dikarya</taxon>
        <taxon>Basidiomycota</taxon>
        <taxon>Agaricomycotina</taxon>
        <taxon>Agaricomycetes</taxon>
        <taxon>Agaricomycetidae</taxon>
        <taxon>Boletales</taxon>
        <taxon>Sclerodermatineae</taxon>
        <taxon>Pisolithaceae</taxon>
        <taxon>Pisolithus</taxon>
    </lineage>
</organism>
<reference evidence="2 3" key="1">
    <citation type="submission" date="2014-04" db="EMBL/GenBank/DDBJ databases">
        <authorList>
            <consortium name="DOE Joint Genome Institute"/>
            <person name="Kuo A."/>
            <person name="Kohler A."/>
            <person name="Costa M.D."/>
            <person name="Nagy L.G."/>
            <person name="Floudas D."/>
            <person name="Copeland A."/>
            <person name="Barry K.W."/>
            <person name="Cichocki N."/>
            <person name="Veneault-Fourrey C."/>
            <person name="LaButti K."/>
            <person name="Lindquist E.A."/>
            <person name="Lipzen A."/>
            <person name="Lundell T."/>
            <person name="Morin E."/>
            <person name="Murat C."/>
            <person name="Sun H."/>
            <person name="Tunlid A."/>
            <person name="Henrissat B."/>
            <person name="Grigoriev I.V."/>
            <person name="Hibbett D.S."/>
            <person name="Martin F."/>
            <person name="Nordberg H.P."/>
            <person name="Cantor M.N."/>
            <person name="Hua S.X."/>
        </authorList>
    </citation>
    <scope>NUCLEOTIDE SEQUENCE [LARGE SCALE GENOMIC DNA]</scope>
    <source>
        <strain evidence="2 3">441</strain>
    </source>
</reference>
<dbReference type="AlphaFoldDB" id="A0A0C9YV38"/>
<evidence type="ECO:0000313" key="2">
    <source>
        <dbReference type="EMBL" id="KIK14012.1"/>
    </source>
</evidence>
<protein>
    <submittedName>
        <fullName evidence="2">Uncharacterized protein</fullName>
    </submittedName>
</protein>
<evidence type="ECO:0000313" key="3">
    <source>
        <dbReference type="Proteomes" id="UP000054018"/>
    </source>
</evidence>